<reference evidence="2 3" key="1">
    <citation type="submission" date="2016-05" db="EMBL/GenBank/DDBJ databases">
        <title>Comparative analysis of secretome profiles of manganese(II)-oxidizing ascomycete fungi.</title>
        <authorList>
            <consortium name="DOE Joint Genome Institute"/>
            <person name="Zeiner C.A."/>
            <person name="Purvine S.O."/>
            <person name="Zink E.M."/>
            <person name="Wu S."/>
            <person name="Pasa-Tolic L."/>
            <person name="Chaput D.L."/>
            <person name="Haridas S."/>
            <person name="Grigoriev I.V."/>
            <person name="Santelli C.M."/>
            <person name="Hansel C.M."/>
        </authorList>
    </citation>
    <scope>NUCLEOTIDE SEQUENCE [LARGE SCALE GENOMIC DNA]</scope>
    <source>
        <strain evidence="2 3">SRC1lrK2f</strain>
    </source>
</reference>
<gene>
    <name evidence="2" type="ORF">CC77DRAFT_1056131</name>
</gene>
<keyword evidence="1" id="KW-0812">Transmembrane</keyword>
<dbReference type="VEuPathDB" id="FungiDB:CC77DRAFT_1056131"/>
<proteinExistence type="predicted"/>
<protein>
    <submittedName>
        <fullName evidence="2">Uncharacterized protein</fullName>
    </submittedName>
</protein>
<dbReference type="AlphaFoldDB" id="A0A177E218"/>
<dbReference type="RefSeq" id="XP_018391444.1">
    <property type="nucleotide sequence ID" value="XM_018527884.1"/>
</dbReference>
<dbReference type="GeneID" id="29113478"/>
<dbReference type="Proteomes" id="UP000077248">
    <property type="component" value="Unassembled WGS sequence"/>
</dbReference>
<evidence type="ECO:0000256" key="1">
    <source>
        <dbReference type="SAM" id="Phobius"/>
    </source>
</evidence>
<name>A0A177E218_ALTAL</name>
<organism evidence="2 3">
    <name type="scientific">Alternaria alternata</name>
    <name type="common">Alternaria rot fungus</name>
    <name type="synonym">Torula alternata</name>
    <dbReference type="NCBI Taxonomy" id="5599"/>
    <lineage>
        <taxon>Eukaryota</taxon>
        <taxon>Fungi</taxon>
        <taxon>Dikarya</taxon>
        <taxon>Ascomycota</taxon>
        <taxon>Pezizomycotina</taxon>
        <taxon>Dothideomycetes</taxon>
        <taxon>Pleosporomycetidae</taxon>
        <taxon>Pleosporales</taxon>
        <taxon>Pleosporineae</taxon>
        <taxon>Pleosporaceae</taxon>
        <taxon>Alternaria</taxon>
        <taxon>Alternaria sect. Alternaria</taxon>
        <taxon>Alternaria alternata complex</taxon>
    </lineage>
</organism>
<dbReference type="OMA" id="QFASSHI"/>
<keyword evidence="3" id="KW-1185">Reference proteome</keyword>
<keyword evidence="1" id="KW-0472">Membrane</keyword>
<sequence>MSQQGTLVQSVWLTLWQGNPLLYLAMNLSMSVNAALVTLLVVAVFSQLYDALCLCLARYTRQTYGYILVDDRLETPESTPRLLSLLARGSRSRRSMISAKPVFNSQFFVGVQYTISLIVVQIARVIASTFVTDRAVRRQCMRLLEKGLECSAATRHHEWLNVLAAIGLLCFIRGFQLHVDLTNRQLQNGNYSPGFLSLYNKWRRITQRLLAAPIAVIVLHSRDPSDELWKHARLLLIQVAASIGFFLAGNLLCLLAAFPDVQGTIRALELSGLTGKTEV</sequence>
<keyword evidence="1" id="KW-1133">Transmembrane helix</keyword>
<dbReference type="KEGG" id="aalt:CC77DRAFT_1056131"/>
<feature type="transmembrane region" description="Helical" evidence="1">
    <location>
        <begin position="234"/>
        <end position="258"/>
    </location>
</feature>
<evidence type="ECO:0000313" key="2">
    <source>
        <dbReference type="EMBL" id="OAG26023.1"/>
    </source>
</evidence>
<dbReference type="EMBL" id="KV441469">
    <property type="protein sequence ID" value="OAG26023.1"/>
    <property type="molecule type" value="Genomic_DNA"/>
</dbReference>
<feature type="transmembrane region" description="Helical" evidence="1">
    <location>
        <begin position="21"/>
        <end position="45"/>
    </location>
</feature>
<accession>A0A177E218</accession>
<feature type="transmembrane region" description="Helical" evidence="1">
    <location>
        <begin position="111"/>
        <end position="132"/>
    </location>
</feature>
<evidence type="ECO:0000313" key="3">
    <source>
        <dbReference type="Proteomes" id="UP000077248"/>
    </source>
</evidence>